<keyword evidence="2" id="KW-0732">Signal</keyword>
<comment type="caution">
    <text evidence="4">The sequence shown here is derived from an EMBL/GenBank/DDBJ whole genome shotgun (WGS) entry which is preliminary data.</text>
</comment>
<dbReference type="InterPro" id="IPR005586">
    <property type="entry name" value="ABC_trans_aux"/>
</dbReference>
<feature type="region of interest" description="Disordered" evidence="1">
    <location>
        <begin position="199"/>
        <end position="233"/>
    </location>
</feature>
<reference evidence="4 5" key="1">
    <citation type="submission" date="2024-07" db="EMBL/GenBank/DDBJ databases">
        <authorList>
            <person name="Li M."/>
        </authorList>
    </citation>
    <scope>NUCLEOTIDE SEQUENCE [LARGE SCALE GENOMIC DNA]</scope>
    <source>
        <strain evidence="4 5">25A3E</strain>
    </source>
</reference>
<dbReference type="Proteomes" id="UP001560296">
    <property type="component" value="Unassembled WGS sequence"/>
</dbReference>
<dbReference type="Gene3D" id="3.40.50.10610">
    <property type="entry name" value="ABC-type transport auxiliary lipoprotein component"/>
    <property type="match status" value="1"/>
</dbReference>
<evidence type="ECO:0000259" key="3">
    <source>
        <dbReference type="Pfam" id="PF03886"/>
    </source>
</evidence>
<sequence>MKPMRFSPPLLLLFAALTLHGCALLPSAQFYQLEQGQAALPEGDKGPALLLGPLKLADYLQREQLVQREADDSLTLSQRTRWAGSLQDDIGQLLLRQLAGQLDTSRIALYPDRIGFDSQVQVVLNISRLDSGALQPAVLEAQWRLLDAAGVQRGSRVLRLQTAHGGSVADQVHAQSVLLRQLADELALAIKAMPVAERAPARKSAPAAPAKPPARSQRLPVLEPNPQLDVFRF</sequence>
<protein>
    <submittedName>
        <fullName evidence="4">Membrane integrity-associated transporter subunit PqiC</fullName>
    </submittedName>
</protein>
<feature type="signal peptide" evidence="2">
    <location>
        <begin position="1"/>
        <end position="21"/>
    </location>
</feature>
<feature type="domain" description="ABC-type transport auxiliary lipoprotein component" evidence="3">
    <location>
        <begin position="31"/>
        <end position="187"/>
    </location>
</feature>
<organism evidence="4 5">
    <name type="scientific">Pseudomonas zhanjiangensis</name>
    <dbReference type="NCBI Taxonomy" id="3239015"/>
    <lineage>
        <taxon>Bacteria</taxon>
        <taxon>Pseudomonadati</taxon>
        <taxon>Pseudomonadota</taxon>
        <taxon>Gammaproteobacteria</taxon>
        <taxon>Pseudomonadales</taxon>
        <taxon>Pseudomonadaceae</taxon>
        <taxon>Pseudomonas</taxon>
    </lineage>
</organism>
<evidence type="ECO:0000313" key="4">
    <source>
        <dbReference type="EMBL" id="MEX6501480.1"/>
    </source>
</evidence>
<evidence type="ECO:0000313" key="5">
    <source>
        <dbReference type="Proteomes" id="UP001560296"/>
    </source>
</evidence>
<evidence type="ECO:0000256" key="2">
    <source>
        <dbReference type="SAM" id="SignalP"/>
    </source>
</evidence>
<dbReference type="RefSeq" id="WP_369286459.1">
    <property type="nucleotide sequence ID" value="NZ_JBFTEG010000003.1"/>
</dbReference>
<evidence type="ECO:0000256" key="1">
    <source>
        <dbReference type="SAM" id="MobiDB-lite"/>
    </source>
</evidence>
<keyword evidence="5" id="KW-1185">Reference proteome</keyword>
<dbReference type="EMBL" id="JBFTEG010000003">
    <property type="protein sequence ID" value="MEX6501480.1"/>
    <property type="molecule type" value="Genomic_DNA"/>
</dbReference>
<accession>A0ABV3YQ89</accession>
<feature type="compositionally biased region" description="Low complexity" evidence="1">
    <location>
        <begin position="202"/>
        <end position="216"/>
    </location>
</feature>
<dbReference type="Pfam" id="PF03886">
    <property type="entry name" value="ABC_trans_aux"/>
    <property type="match status" value="1"/>
</dbReference>
<gene>
    <name evidence="4" type="ORF">AB5S05_05335</name>
</gene>
<feature type="chain" id="PRO_5047026513" evidence="2">
    <location>
        <begin position="22"/>
        <end position="233"/>
    </location>
</feature>
<name>A0ABV3YQ89_9PSED</name>
<dbReference type="SUPFAM" id="SSF159594">
    <property type="entry name" value="XCC0632-like"/>
    <property type="match status" value="1"/>
</dbReference>
<proteinExistence type="predicted"/>